<organism evidence="4 5">
    <name type="scientific">Sander lucioperca</name>
    <name type="common">Pike-perch</name>
    <name type="synonym">Perca lucioperca</name>
    <dbReference type="NCBI Taxonomy" id="283035"/>
    <lineage>
        <taxon>Eukaryota</taxon>
        <taxon>Metazoa</taxon>
        <taxon>Chordata</taxon>
        <taxon>Craniata</taxon>
        <taxon>Vertebrata</taxon>
        <taxon>Euteleostomi</taxon>
        <taxon>Actinopterygii</taxon>
        <taxon>Neopterygii</taxon>
        <taxon>Teleostei</taxon>
        <taxon>Neoteleostei</taxon>
        <taxon>Acanthomorphata</taxon>
        <taxon>Eupercaria</taxon>
        <taxon>Perciformes</taxon>
        <taxon>Percoidei</taxon>
        <taxon>Percidae</taxon>
        <taxon>Luciopercinae</taxon>
        <taxon>Sander</taxon>
    </lineage>
</organism>
<dbReference type="SMART" id="SM00409">
    <property type="entry name" value="IG"/>
    <property type="match status" value="1"/>
</dbReference>
<reference evidence="4" key="2">
    <citation type="submission" date="2025-09" db="UniProtKB">
        <authorList>
            <consortium name="Ensembl"/>
        </authorList>
    </citation>
    <scope>IDENTIFICATION</scope>
</reference>
<dbReference type="SMART" id="SM00407">
    <property type="entry name" value="IGc1"/>
    <property type="match status" value="1"/>
</dbReference>
<feature type="domain" description="Ig-like" evidence="3">
    <location>
        <begin position="16"/>
        <end position="127"/>
    </location>
</feature>
<dbReference type="InterPro" id="IPR050413">
    <property type="entry name" value="TCR_beta_variable"/>
</dbReference>
<dbReference type="InterPro" id="IPR013106">
    <property type="entry name" value="Ig_V-set"/>
</dbReference>
<keyword evidence="2" id="KW-0391">Immunity</keyword>
<dbReference type="SMART" id="SM00406">
    <property type="entry name" value="IGv"/>
    <property type="match status" value="1"/>
</dbReference>
<dbReference type="InterPro" id="IPR003597">
    <property type="entry name" value="Ig_C1-set"/>
</dbReference>
<dbReference type="PROSITE" id="PS50835">
    <property type="entry name" value="IG_LIKE"/>
    <property type="match status" value="2"/>
</dbReference>
<dbReference type="Gene3D" id="2.60.40.10">
    <property type="entry name" value="Immunoglobulins"/>
    <property type="match status" value="2"/>
</dbReference>
<dbReference type="InterPro" id="IPR007110">
    <property type="entry name" value="Ig-like_dom"/>
</dbReference>
<proteinExistence type="predicted"/>
<dbReference type="GO" id="GO:0007166">
    <property type="term" value="P:cell surface receptor signaling pathway"/>
    <property type="evidence" value="ECO:0007669"/>
    <property type="project" value="TreeGrafter"/>
</dbReference>
<dbReference type="PANTHER" id="PTHR23268">
    <property type="entry name" value="T-CELL RECEPTOR BETA CHAIN"/>
    <property type="match status" value="1"/>
</dbReference>
<feature type="domain" description="Ig-like" evidence="3">
    <location>
        <begin position="146"/>
        <end position="248"/>
    </location>
</feature>
<dbReference type="InterPro" id="IPR003599">
    <property type="entry name" value="Ig_sub"/>
</dbReference>
<evidence type="ECO:0000313" key="4">
    <source>
        <dbReference type="Ensembl" id="ENSSLUP00000054658.1"/>
    </source>
</evidence>
<protein>
    <recommendedName>
        <fullName evidence="3">Ig-like domain-containing protein</fullName>
    </recommendedName>
</protein>
<keyword evidence="5" id="KW-1185">Reference proteome</keyword>
<dbReference type="Pfam" id="PF07686">
    <property type="entry name" value="V-set"/>
    <property type="match status" value="1"/>
</dbReference>
<dbReference type="Pfam" id="PF07654">
    <property type="entry name" value="C1-set"/>
    <property type="match status" value="1"/>
</dbReference>
<dbReference type="AlphaFoldDB" id="A0A8D0AQL7"/>
<evidence type="ECO:0000259" key="3">
    <source>
        <dbReference type="PROSITE" id="PS50835"/>
    </source>
</evidence>
<accession>A0A8D0AQL7</accession>
<evidence type="ECO:0000256" key="1">
    <source>
        <dbReference type="ARBA" id="ARBA00022729"/>
    </source>
</evidence>
<dbReference type="GeneTree" id="ENSGT00940000164625"/>
<evidence type="ECO:0000256" key="2">
    <source>
        <dbReference type="ARBA" id="ARBA00022859"/>
    </source>
</evidence>
<dbReference type="InterPro" id="IPR036179">
    <property type="entry name" value="Ig-like_dom_sf"/>
</dbReference>
<dbReference type="PANTHER" id="PTHR23268:SF102">
    <property type="entry name" value="IMMUNOGLOBULIN V-SET DOMAIN-CONTAINING PROTEIN"/>
    <property type="match status" value="1"/>
</dbReference>
<dbReference type="Ensembl" id="ENSSLUT00000056264.1">
    <property type="protein sequence ID" value="ENSSLUP00000054658.1"/>
    <property type="gene ID" value="ENSSLUG00000023529.1"/>
</dbReference>
<dbReference type="GO" id="GO:0005886">
    <property type="term" value="C:plasma membrane"/>
    <property type="evidence" value="ECO:0007669"/>
    <property type="project" value="TreeGrafter"/>
</dbReference>
<reference evidence="4" key="1">
    <citation type="submission" date="2025-08" db="UniProtKB">
        <authorList>
            <consortium name="Ensembl"/>
        </authorList>
    </citation>
    <scope>IDENTIFICATION</scope>
</reference>
<dbReference type="GO" id="GO:0002376">
    <property type="term" value="P:immune system process"/>
    <property type="evidence" value="ECO:0007669"/>
    <property type="project" value="UniProtKB-KW"/>
</dbReference>
<keyword evidence="1" id="KW-0732">Signal</keyword>
<dbReference type="SUPFAM" id="SSF48726">
    <property type="entry name" value="Immunoglobulin"/>
    <property type="match status" value="2"/>
</dbReference>
<dbReference type="InterPro" id="IPR013783">
    <property type="entry name" value="Ig-like_fold"/>
</dbReference>
<name>A0A8D0AQL7_SANLU</name>
<sequence>MTHSVLEHGHYQTWTPQLFNITTLHTSDVTQTPDILWGKKGDNATINCSHTKDAGYNQMYWYRQLPGETMKLIVFTRYGFDDHDFGDFSKDKFSATKPDTESGTFTVNNLEPEDKGLYFCAVSQHSSFTFLVLFVLAEQDRAITEPTVKVLPPSKKECQKDGAGKKTIVCVARGFYPDHVSVYWQVNLENVTDGVATDNAALREGEYYRITSRLRVSGKDWFTLNKRFTCIVNFFNGNATSSHEATVLGVKGLFFWNSEMI</sequence>
<dbReference type="Proteomes" id="UP000694568">
    <property type="component" value="Unplaced"/>
</dbReference>
<evidence type="ECO:0000313" key="5">
    <source>
        <dbReference type="Proteomes" id="UP000694568"/>
    </source>
</evidence>